<gene>
    <name evidence="2" type="ORF">CfE428DRAFT_5583</name>
</gene>
<dbReference type="RefSeq" id="WP_006982904.1">
    <property type="nucleotide sequence ID" value="NZ_ABVL01000026.1"/>
</dbReference>
<evidence type="ECO:0000313" key="2">
    <source>
        <dbReference type="EMBL" id="EDY16954.1"/>
    </source>
</evidence>
<keyword evidence="3" id="KW-1185">Reference proteome</keyword>
<feature type="compositionally biased region" description="Pro residues" evidence="1">
    <location>
        <begin position="335"/>
        <end position="350"/>
    </location>
</feature>
<feature type="compositionally biased region" description="Low complexity" evidence="1">
    <location>
        <begin position="79"/>
        <end position="131"/>
    </location>
</feature>
<dbReference type="PRINTS" id="PR01217">
    <property type="entry name" value="PRICHEXTENSN"/>
</dbReference>
<feature type="compositionally biased region" description="Pro residues" evidence="1">
    <location>
        <begin position="301"/>
        <end position="327"/>
    </location>
</feature>
<sequence>MGDPFFDSDPEALDAAPTTTSSSSPTTLDEATIKASDLAQRGLTYYTPVPWTDNSFSNTPDAFAPDASDVPDAPPGPPSFGASPYVTSPYVSPSKVTPSSAAPGAALTAIATPSGSGPDASPVPADPVAKAQQDYQAARQVAGQSMLETRQKLGYLGFSVPDEALADPAALHSAIQARINAALADPSANQFSPFGPTRLTPQSQLLRNDLADLGNRAASIVSDHADTLDDLRGSYGALQSASRPPTPEPPTVASPDQGAASQPQSTDAQGPATGVPAQPNAAQPQPNPGPSQPPLTAASAPPQPAPTQPQPTPPPTAPQLQPPPATPAPTLTSPQPTPSPTRPQPHPTPTIPGLDHSSSTALDNLRAGQGIPGALTNGSITNNSPTNHSIPNGPGTDPAVTPPNGSTPSAASAPPSSPPAPGEAIQAARQGRKPYAISDDGMLQWKDGARAQGIQQALQDGLLPPDQAQKLIPFAQQADAQYRDLVTAAGSNPKLKAFLASGIKSGLSMEAGAALSSAVGGISDAWLAGIGGAITSETGGWGAIALPALVHGITFLAGQYTADKALKALQAKLANYSDTVKSMAAAEQLEPVAAQIGSLAGGARQVVSSVGGLAKLGGQEAADVAGRAVLNGADAAAAAQQGRVAAAKLVGTRLGWGAAAGAGFETVVRPAFDGLLHTAADVAGISHDDFQNPTVQSILTSAVLGAALSGEGQGGDNARAAALFEKYTRATAAGVPIEQVLSASELKDLNGLAPNLAQMMQEGGRQLRKDPSRFQIALRRMWPAANRPAAETTSPQGGAVSPAPSANTPPANPAPWGEVTDAHRGLPVETRDGRTGTLEAGPLPDTPNPNVAIRDAAGKLQTVPQAETRLAGSAGGDAPSPDGAAPAPNTPANPNTPATSNTPANPGPWGGVTDAHRGLPVETQDGRTGTLEAGPLPNTPNPNVAIRDAQGKLQTVPQAETRLAGSAGGDAPSPDGGAPAPNTPANPNTPPPNPARWGEVTDAHRGLPIETQDGRTGTLVVGPLPDTPNPNVAIRDAAGKLQTVPQAETRLAGSAGGDASKPGSASANGGGEGTSNDATKSMGAGSGGLPPFKPMSSKDRFNLEFFIGNKRADMDARYSNLGITPTEHANGRFAVDIDSDGNITPNLPNDVLFKKALRRSGGDLDAALAYVEQAHEEEYYHTIELLKMKKDWQQRGGKASGYDFIEYTNEKDRELAEDVVKHIENLPSEERGKAIHDVATLLRNYDGATYEGHADLKIWQDLQSDTQTRQAFGGEAVRQVAQHMNEKANTETGHLEFIDPSEHRARTRFYNRMALQVPAEEFGPQFADRVRRVAAEAKARKPIVP</sequence>
<dbReference type="EMBL" id="ABVL01000026">
    <property type="protein sequence ID" value="EDY16954.1"/>
    <property type="molecule type" value="Genomic_DNA"/>
</dbReference>
<feature type="compositionally biased region" description="Low complexity" evidence="1">
    <location>
        <begin position="60"/>
        <end position="71"/>
    </location>
</feature>
<name>B4D9J3_9BACT</name>
<evidence type="ECO:0000313" key="3">
    <source>
        <dbReference type="Proteomes" id="UP000005824"/>
    </source>
</evidence>
<feature type="compositionally biased region" description="Acidic residues" evidence="1">
    <location>
        <begin position="1"/>
        <end position="12"/>
    </location>
</feature>
<feature type="region of interest" description="Disordered" evidence="1">
    <location>
        <begin position="1050"/>
        <end position="1095"/>
    </location>
</feature>
<feature type="region of interest" description="Disordered" evidence="1">
    <location>
        <begin position="962"/>
        <end position="1029"/>
    </location>
</feature>
<feature type="region of interest" description="Disordered" evidence="1">
    <location>
        <begin position="47"/>
        <end position="132"/>
    </location>
</feature>
<dbReference type="STRING" id="497964.CfE428DRAFT_5583"/>
<dbReference type="Proteomes" id="UP000005824">
    <property type="component" value="Unassembled WGS sequence"/>
</dbReference>
<comment type="caution">
    <text evidence="2">The sequence shown here is derived from an EMBL/GenBank/DDBJ whole genome shotgun (WGS) entry which is preliminary data.</text>
</comment>
<feature type="compositionally biased region" description="Polar residues" evidence="1">
    <location>
        <begin position="376"/>
        <end position="390"/>
    </location>
</feature>
<feature type="compositionally biased region" description="Low complexity" evidence="1">
    <location>
        <begin position="969"/>
        <end position="980"/>
    </location>
</feature>
<feature type="region of interest" description="Disordered" evidence="1">
    <location>
        <begin position="235"/>
        <end position="430"/>
    </location>
</feature>
<feature type="compositionally biased region" description="Low complexity" evidence="1">
    <location>
        <begin position="876"/>
        <end position="904"/>
    </location>
</feature>
<proteinExistence type="predicted"/>
<feature type="region of interest" description="Disordered" evidence="1">
    <location>
        <begin position="1"/>
        <end position="29"/>
    </location>
</feature>
<feature type="region of interest" description="Disordered" evidence="1">
    <location>
        <begin position="785"/>
        <end position="852"/>
    </location>
</feature>
<evidence type="ECO:0000256" key="1">
    <source>
        <dbReference type="SAM" id="MobiDB-lite"/>
    </source>
</evidence>
<feature type="compositionally biased region" description="Polar residues" evidence="1">
    <location>
        <begin position="259"/>
        <end position="268"/>
    </location>
</feature>
<reference evidence="2 3" key="1">
    <citation type="journal article" date="2011" name="J. Bacteriol.">
        <title>Genome sequence of Chthoniobacter flavus Ellin428, an aerobic heterotrophic soil bacterium.</title>
        <authorList>
            <person name="Kant R."/>
            <person name="van Passel M.W."/>
            <person name="Palva A."/>
            <person name="Lucas S."/>
            <person name="Lapidus A."/>
            <person name="Glavina Del Rio T."/>
            <person name="Dalin E."/>
            <person name="Tice H."/>
            <person name="Bruce D."/>
            <person name="Goodwin L."/>
            <person name="Pitluck S."/>
            <person name="Larimer F.W."/>
            <person name="Land M.L."/>
            <person name="Hauser L."/>
            <person name="Sangwan P."/>
            <person name="de Vos W.M."/>
            <person name="Janssen P.H."/>
            <person name="Smidt H."/>
        </authorList>
    </citation>
    <scope>NUCLEOTIDE SEQUENCE [LARGE SCALE GENOMIC DNA]</scope>
    <source>
        <strain evidence="2 3">Ellin428</strain>
    </source>
</reference>
<organism evidence="2 3">
    <name type="scientific">Chthoniobacter flavus Ellin428</name>
    <dbReference type="NCBI Taxonomy" id="497964"/>
    <lineage>
        <taxon>Bacteria</taxon>
        <taxon>Pseudomonadati</taxon>
        <taxon>Verrucomicrobiota</taxon>
        <taxon>Spartobacteria</taxon>
        <taxon>Chthoniobacterales</taxon>
        <taxon>Chthoniobacteraceae</taxon>
        <taxon>Chthoniobacter</taxon>
    </lineage>
</organism>
<accession>B4D9J3</accession>
<dbReference type="InParanoid" id="B4D9J3"/>
<feature type="region of interest" description="Disordered" evidence="1">
    <location>
        <begin position="869"/>
        <end position="945"/>
    </location>
</feature>
<feature type="compositionally biased region" description="Basic and acidic residues" evidence="1">
    <location>
        <begin position="820"/>
        <end position="834"/>
    </location>
</feature>
<protein>
    <submittedName>
        <fullName evidence="2">Uncharacterized protein</fullName>
    </submittedName>
</protein>
<feature type="compositionally biased region" description="Low complexity" evidence="1">
    <location>
        <begin position="17"/>
        <end position="27"/>
    </location>
</feature>
<feature type="compositionally biased region" description="Pro residues" evidence="1">
    <location>
        <begin position="981"/>
        <end position="994"/>
    </location>
</feature>